<comment type="similarity">
    <text evidence="2">Belongs to the AAA ATPase family. BCS1 subfamily.</text>
</comment>
<dbReference type="Pfam" id="PF00004">
    <property type="entry name" value="AAA"/>
    <property type="match status" value="2"/>
</dbReference>
<dbReference type="InterPro" id="IPR014851">
    <property type="entry name" value="BCS1_N"/>
</dbReference>
<feature type="compositionally biased region" description="Basic and acidic residues" evidence="13">
    <location>
        <begin position="560"/>
        <end position="573"/>
    </location>
</feature>
<keyword evidence="17" id="KW-1185">Reference proteome</keyword>
<dbReference type="InterPro" id="IPR003593">
    <property type="entry name" value="AAA+_ATPase"/>
</dbReference>
<proteinExistence type="inferred from homology"/>
<keyword evidence="8" id="KW-1133">Transmembrane helix</keyword>
<evidence type="ECO:0000256" key="8">
    <source>
        <dbReference type="ARBA" id="ARBA00022989"/>
    </source>
</evidence>
<dbReference type="Pfam" id="PF08740">
    <property type="entry name" value="BCS1_N"/>
    <property type="match status" value="1"/>
</dbReference>
<dbReference type="PANTHER" id="PTHR23070">
    <property type="entry name" value="BCS1 AAA-TYPE ATPASE"/>
    <property type="match status" value="1"/>
</dbReference>
<dbReference type="SMART" id="SM01024">
    <property type="entry name" value="BCS1_N"/>
    <property type="match status" value="1"/>
</dbReference>
<organism evidence="16 17">
    <name type="scientific">Paraphoma chrysanthemicola</name>
    <dbReference type="NCBI Taxonomy" id="798071"/>
    <lineage>
        <taxon>Eukaryota</taxon>
        <taxon>Fungi</taxon>
        <taxon>Dikarya</taxon>
        <taxon>Ascomycota</taxon>
        <taxon>Pezizomycotina</taxon>
        <taxon>Dothideomycetes</taxon>
        <taxon>Pleosporomycetidae</taxon>
        <taxon>Pleosporales</taxon>
        <taxon>Pleosporineae</taxon>
        <taxon>Phaeosphaeriaceae</taxon>
        <taxon>Paraphoma</taxon>
    </lineage>
</organism>
<sequence length="616" mass="69096">MDATTIIPGYTIISQLLLQNFGVDAATISRVIEVDDYDTLFNSLMDWAAAQRMTKTSRELKVITVDETELRDREHDPDYQDEEPETVDETGLFNFEKWNSKNPLIYKPNFYTKIFTHNGHWFQWKVNRRENQFGEGWDKIITIRSLGRNSKPIKELLHTVKSWSLTKEIRITQVYRSSTKSASGSGTWLRQFFRPSRPLSTVALDMDQKAKIVVDINEYLQPATSRWYSVRGIPYRRGYLFHGPPGTGKTSLSFALAGIFGLAIYCVSLSETGLTESDLASLFGALPDRCIVLLEDIDTAGLRRDGASENGDDDDESDSDDGEEVKPETKADSGNQTSSSHRNNDGKKKTKSKVAAKGKKSKSLISLAGLLNIINGTASKEGRVLIMTTNCPENLDSALIRPGRVDLKVGFTLATNDQIRDIFDRMYNAELDFKSQHHTPQLQLEAPRAVNIATFGPNPWPKPSSDDGKFLALCLRRPEPAKVSPRKLQELATQFAESFPNEIFSPAEIQGYLLTKKMDPERAVNEVGQWKDEQLEAEKKKKGKRGGKTLDRDSEDEESKEGKRASETENKGGEDEDSTEGTRSGETEDKESGEEESKKGEAQRGTFALLKAKLRR</sequence>
<evidence type="ECO:0000256" key="13">
    <source>
        <dbReference type="SAM" id="MobiDB-lite"/>
    </source>
</evidence>
<dbReference type="InterPro" id="IPR003959">
    <property type="entry name" value="ATPase_AAA_core"/>
</dbReference>
<dbReference type="InterPro" id="IPR003960">
    <property type="entry name" value="ATPase_AAA_CS"/>
</dbReference>
<dbReference type="PROSITE" id="PS00674">
    <property type="entry name" value="AAA"/>
    <property type="match status" value="1"/>
</dbReference>
<comment type="catalytic activity">
    <reaction evidence="11">
        <text>ATP + H2O = ADP + phosphate + H(+)</text>
        <dbReference type="Rhea" id="RHEA:13065"/>
        <dbReference type="ChEBI" id="CHEBI:15377"/>
        <dbReference type="ChEBI" id="CHEBI:15378"/>
        <dbReference type="ChEBI" id="CHEBI:30616"/>
        <dbReference type="ChEBI" id="CHEBI:43474"/>
        <dbReference type="ChEBI" id="CHEBI:456216"/>
    </reaction>
    <physiologicalReaction direction="left-to-right" evidence="11">
        <dbReference type="Rhea" id="RHEA:13066"/>
    </physiologicalReaction>
</comment>
<keyword evidence="5" id="KW-0999">Mitochondrion inner membrane</keyword>
<evidence type="ECO:0000256" key="3">
    <source>
        <dbReference type="ARBA" id="ARBA00022692"/>
    </source>
</evidence>
<gene>
    <name evidence="16" type="ORF">FB567DRAFT_582440</name>
</gene>
<evidence type="ECO:0000256" key="5">
    <source>
        <dbReference type="ARBA" id="ARBA00022792"/>
    </source>
</evidence>
<dbReference type="SUPFAM" id="SSF52540">
    <property type="entry name" value="P-loop containing nucleoside triphosphate hydrolases"/>
    <property type="match status" value="1"/>
</dbReference>
<feature type="region of interest" description="Disordered" evidence="13">
    <location>
        <begin position="303"/>
        <end position="357"/>
    </location>
</feature>
<keyword evidence="4 12" id="KW-0547">Nucleotide-binding</keyword>
<dbReference type="EMBL" id="JAGMVJ010000016">
    <property type="protein sequence ID" value="KAH7079755.1"/>
    <property type="molecule type" value="Genomic_DNA"/>
</dbReference>
<dbReference type="OrthoDB" id="10251412at2759"/>
<dbReference type="InterPro" id="IPR050747">
    <property type="entry name" value="Mitochondrial_chaperone_BCS1"/>
</dbReference>
<evidence type="ECO:0000313" key="16">
    <source>
        <dbReference type="EMBL" id="KAH7079755.1"/>
    </source>
</evidence>
<feature type="compositionally biased region" description="Basic residues" evidence="13">
    <location>
        <begin position="348"/>
        <end position="357"/>
    </location>
</feature>
<feature type="compositionally biased region" description="Acidic residues" evidence="13">
    <location>
        <begin position="310"/>
        <end position="323"/>
    </location>
</feature>
<evidence type="ECO:0000256" key="1">
    <source>
        <dbReference type="ARBA" id="ARBA00004434"/>
    </source>
</evidence>
<dbReference type="GO" id="GO:0005524">
    <property type="term" value="F:ATP binding"/>
    <property type="evidence" value="ECO:0007669"/>
    <property type="project" value="UniProtKB-KW"/>
</dbReference>
<reference evidence="16" key="1">
    <citation type="journal article" date="2021" name="Nat. Commun.">
        <title>Genetic determinants of endophytism in the Arabidopsis root mycobiome.</title>
        <authorList>
            <person name="Mesny F."/>
            <person name="Miyauchi S."/>
            <person name="Thiergart T."/>
            <person name="Pickel B."/>
            <person name="Atanasova L."/>
            <person name="Karlsson M."/>
            <person name="Huettel B."/>
            <person name="Barry K.W."/>
            <person name="Haridas S."/>
            <person name="Chen C."/>
            <person name="Bauer D."/>
            <person name="Andreopoulos W."/>
            <person name="Pangilinan J."/>
            <person name="LaButti K."/>
            <person name="Riley R."/>
            <person name="Lipzen A."/>
            <person name="Clum A."/>
            <person name="Drula E."/>
            <person name="Henrissat B."/>
            <person name="Kohler A."/>
            <person name="Grigoriev I.V."/>
            <person name="Martin F.M."/>
            <person name="Hacquard S."/>
        </authorList>
    </citation>
    <scope>NUCLEOTIDE SEQUENCE</scope>
    <source>
        <strain evidence="16">MPI-SDFR-AT-0120</strain>
    </source>
</reference>
<evidence type="ECO:0000256" key="9">
    <source>
        <dbReference type="ARBA" id="ARBA00023128"/>
    </source>
</evidence>
<dbReference type="GO" id="GO:0005743">
    <property type="term" value="C:mitochondrial inner membrane"/>
    <property type="evidence" value="ECO:0007669"/>
    <property type="project" value="UniProtKB-SubCell"/>
</dbReference>
<dbReference type="InterPro" id="IPR057495">
    <property type="entry name" value="AAA_lid_BCS1"/>
</dbReference>
<protein>
    <submittedName>
        <fullName evidence="16">P-loop containing nucleoside triphosphate hydrolase protein</fullName>
    </submittedName>
</protein>
<dbReference type="GO" id="GO:0016887">
    <property type="term" value="F:ATP hydrolysis activity"/>
    <property type="evidence" value="ECO:0007669"/>
    <property type="project" value="InterPro"/>
</dbReference>
<feature type="domain" description="BCS1 N-terminal" evidence="15">
    <location>
        <begin position="3"/>
        <end position="202"/>
    </location>
</feature>
<keyword evidence="9" id="KW-0496">Mitochondrion</keyword>
<dbReference type="SMART" id="SM00382">
    <property type="entry name" value="AAA"/>
    <property type="match status" value="1"/>
</dbReference>
<feature type="region of interest" description="Disordered" evidence="13">
    <location>
        <begin position="535"/>
        <end position="616"/>
    </location>
</feature>
<evidence type="ECO:0000256" key="11">
    <source>
        <dbReference type="ARBA" id="ARBA00048778"/>
    </source>
</evidence>
<evidence type="ECO:0000259" key="14">
    <source>
        <dbReference type="SMART" id="SM00382"/>
    </source>
</evidence>
<evidence type="ECO:0000259" key="15">
    <source>
        <dbReference type="SMART" id="SM01024"/>
    </source>
</evidence>
<keyword evidence="10" id="KW-0472">Membrane</keyword>
<keyword evidence="3" id="KW-0812">Transmembrane</keyword>
<accession>A0A8K0VV88</accession>
<feature type="domain" description="AAA+ ATPase" evidence="14">
    <location>
        <begin position="235"/>
        <end position="415"/>
    </location>
</feature>
<comment type="caution">
    <text evidence="16">The sequence shown here is derived from an EMBL/GenBank/DDBJ whole genome shotgun (WGS) entry which is preliminary data.</text>
</comment>
<evidence type="ECO:0000256" key="10">
    <source>
        <dbReference type="ARBA" id="ARBA00023136"/>
    </source>
</evidence>
<evidence type="ECO:0000256" key="6">
    <source>
        <dbReference type="ARBA" id="ARBA00022801"/>
    </source>
</evidence>
<dbReference type="InterPro" id="IPR027417">
    <property type="entry name" value="P-loop_NTPase"/>
</dbReference>
<evidence type="ECO:0000313" key="17">
    <source>
        <dbReference type="Proteomes" id="UP000813461"/>
    </source>
</evidence>
<dbReference type="AlphaFoldDB" id="A0A8K0VV88"/>
<dbReference type="Proteomes" id="UP000813461">
    <property type="component" value="Unassembled WGS sequence"/>
</dbReference>
<evidence type="ECO:0000256" key="12">
    <source>
        <dbReference type="RuleBase" id="RU003651"/>
    </source>
</evidence>
<feature type="compositionally biased region" description="Polar residues" evidence="13">
    <location>
        <begin position="332"/>
        <end position="341"/>
    </location>
</feature>
<evidence type="ECO:0000256" key="7">
    <source>
        <dbReference type="ARBA" id="ARBA00022840"/>
    </source>
</evidence>
<name>A0A8K0VV88_9PLEO</name>
<comment type="subcellular location">
    <subcellularLocation>
        <location evidence="1">Mitochondrion inner membrane</location>
        <topology evidence="1">Single-pass membrane protein</topology>
    </subcellularLocation>
</comment>
<keyword evidence="7 12" id="KW-0067">ATP-binding</keyword>
<dbReference type="Pfam" id="PF25426">
    <property type="entry name" value="AAA_lid_BCS1"/>
    <property type="match status" value="1"/>
</dbReference>
<keyword evidence="6 16" id="KW-0378">Hydrolase</keyword>
<dbReference type="Gene3D" id="3.40.50.300">
    <property type="entry name" value="P-loop containing nucleotide triphosphate hydrolases"/>
    <property type="match status" value="1"/>
</dbReference>
<evidence type="ECO:0000256" key="4">
    <source>
        <dbReference type="ARBA" id="ARBA00022741"/>
    </source>
</evidence>
<evidence type="ECO:0000256" key="2">
    <source>
        <dbReference type="ARBA" id="ARBA00007448"/>
    </source>
</evidence>